<accession>A0A166PVE9</accession>
<dbReference type="RefSeq" id="WP_063343206.1">
    <property type="nucleotide sequence ID" value="NZ_LUKJ01000003.1"/>
</dbReference>
<dbReference type="InterPro" id="IPR027417">
    <property type="entry name" value="P-loop_NTPase"/>
</dbReference>
<dbReference type="Gene3D" id="3.40.50.300">
    <property type="entry name" value="P-loop containing nucleotide triphosphate hydrolases"/>
    <property type="match status" value="1"/>
</dbReference>
<reference evidence="1 2" key="2">
    <citation type="journal article" date="2018" name="Nature">
        <title>Mutant phenotypes for thousands of bacterial genes of unknown function.</title>
        <authorList>
            <person name="Price M.N."/>
            <person name="Wetmore K.M."/>
            <person name="Waters R.J."/>
            <person name="Callaghan M."/>
            <person name="Ray J."/>
            <person name="Liu H."/>
            <person name="Kuehl J.V."/>
            <person name="Melnyk R.A."/>
            <person name="Lamson J.S."/>
            <person name="Suh Y."/>
            <person name="Carlson H.K."/>
            <person name="Esquivel Z."/>
            <person name="Sadeeshkumar H."/>
            <person name="Chakraborty R."/>
            <person name="Zane G.M."/>
            <person name="Rubin B.E."/>
            <person name="Wall J.D."/>
            <person name="Visel A."/>
            <person name="Bristow J."/>
            <person name="Blow M.J."/>
            <person name="Arkin A.P."/>
            <person name="Deutschbauer A.M."/>
        </authorList>
    </citation>
    <scope>NUCLEOTIDE SEQUENCE [LARGE SCALE GENOMIC DNA]</scope>
    <source>
        <strain evidence="1 2">FW300-N1B4</strain>
    </source>
</reference>
<dbReference type="OrthoDB" id="531205at2"/>
<protein>
    <submittedName>
        <fullName evidence="1">Kinase</fullName>
    </submittedName>
</protein>
<evidence type="ECO:0000313" key="1">
    <source>
        <dbReference type="EMBL" id="KZN19368.1"/>
    </source>
</evidence>
<comment type="caution">
    <text evidence="1">The sequence shown here is derived from an EMBL/GenBank/DDBJ whole genome shotgun (WGS) entry which is preliminary data.</text>
</comment>
<evidence type="ECO:0000313" key="2">
    <source>
        <dbReference type="Proteomes" id="UP000076489"/>
    </source>
</evidence>
<dbReference type="Pfam" id="PF13671">
    <property type="entry name" value="AAA_33"/>
    <property type="match status" value="1"/>
</dbReference>
<dbReference type="Proteomes" id="UP000076489">
    <property type="component" value="Unassembled WGS sequence"/>
</dbReference>
<sequence length="162" mass="18345">MNAVHIIFGPLGAGKSTLARQITAQLNAVSFSIDEWMQRLYGPDLPQPLSLEWVLPRVRRCEAQIWETCVQVLASGKDVVLDQGFMTKADRTQIRLQAHNAGYEVLSHFVNADKPLRRERVLQRNLEKGAGYSFEITAQMFEAMDARFEHPSPSELKECCNV</sequence>
<dbReference type="EMBL" id="LUKJ01000003">
    <property type="protein sequence ID" value="KZN19368.1"/>
    <property type="molecule type" value="Genomic_DNA"/>
</dbReference>
<organism evidence="1 2">
    <name type="scientific">Pseudomonas fluorescens</name>
    <dbReference type="NCBI Taxonomy" id="294"/>
    <lineage>
        <taxon>Bacteria</taxon>
        <taxon>Pseudomonadati</taxon>
        <taxon>Pseudomonadota</taxon>
        <taxon>Gammaproteobacteria</taxon>
        <taxon>Pseudomonadales</taxon>
        <taxon>Pseudomonadaceae</taxon>
        <taxon>Pseudomonas</taxon>
    </lineage>
</organism>
<dbReference type="SUPFAM" id="SSF52540">
    <property type="entry name" value="P-loop containing nucleoside triphosphate hydrolases"/>
    <property type="match status" value="1"/>
</dbReference>
<keyword evidence="1" id="KW-0808">Transferase</keyword>
<dbReference type="AlphaFoldDB" id="A0A166PVE9"/>
<proteinExistence type="predicted"/>
<gene>
    <name evidence="1" type="ORF">A1D17_25595</name>
</gene>
<reference evidence="2" key="1">
    <citation type="submission" date="2016-03" db="EMBL/GenBank/DDBJ databases">
        <authorList>
            <person name="Ray J."/>
            <person name="Price M."/>
            <person name="Deutschbauer A."/>
        </authorList>
    </citation>
    <scope>NUCLEOTIDE SEQUENCE [LARGE SCALE GENOMIC DNA]</scope>
    <source>
        <strain evidence="2">FW300-N1B4</strain>
    </source>
</reference>
<name>A0A166PVE9_PSEFL</name>
<dbReference type="GO" id="GO:0016301">
    <property type="term" value="F:kinase activity"/>
    <property type="evidence" value="ECO:0007669"/>
    <property type="project" value="UniProtKB-KW"/>
</dbReference>
<keyword evidence="1" id="KW-0418">Kinase</keyword>